<keyword evidence="3" id="KW-1185">Reference proteome</keyword>
<dbReference type="InterPro" id="IPR052897">
    <property type="entry name" value="Sec-Metab_Biosynth_Hydrolase"/>
</dbReference>
<dbReference type="Proteomes" id="UP000765509">
    <property type="component" value="Unassembled WGS sequence"/>
</dbReference>
<accession>A0A9Q3E275</accession>
<gene>
    <name evidence="2" type="ORF">O181_050651</name>
</gene>
<dbReference type="Gene3D" id="3.40.50.1820">
    <property type="entry name" value="alpha/beta hydrolase"/>
    <property type="match status" value="1"/>
</dbReference>
<dbReference type="PANTHER" id="PTHR37017">
    <property type="entry name" value="AB HYDROLASE-1 DOMAIN-CONTAINING PROTEIN-RELATED"/>
    <property type="match status" value="1"/>
</dbReference>
<dbReference type="OrthoDB" id="1263307at2759"/>
<comment type="caution">
    <text evidence="2">The sequence shown here is derived from an EMBL/GenBank/DDBJ whole genome shotgun (WGS) entry which is preliminary data.</text>
</comment>
<evidence type="ECO:0000259" key="1">
    <source>
        <dbReference type="Pfam" id="PF12697"/>
    </source>
</evidence>
<name>A0A9Q3E275_9BASI</name>
<sequence length="267" mass="29738">MSNDEELSRPVLFLITGAWHGSWMFDSVVEPLAAAGYSTSVIQLPSTGVQDGPPLEKSHDVQHIRREISQEIDNGREIAIICHSYAGVPACDAVKGLSIPERQEKEQEGGVRCLIFVAAFVLRHGCTVLDLNAKYQHAEFLHDKGMIVPAQPEALFYNDLPHDLASRLSQLLKPHSAITFVSPLEYEAYRNIPSTYLVCTNDRAVALEAQEEMLSHSLQFFDLVERVDAGHLPFISCPQQTVRFIHKSLELLKSKSQTILCDNSTAK</sequence>
<dbReference type="SUPFAM" id="SSF53474">
    <property type="entry name" value="alpha/beta-Hydrolases"/>
    <property type="match status" value="1"/>
</dbReference>
<dbReference type="PANTHER" id="PTHR37017:SF11">
    <property type="entry name" value="ESTERASE_LIPASE_THIOESTERASE DOMAIN-CONTAINING PROTEIN"/>
    <property type="match status" value="1"/>
</dbReference>
<reference evidence="2" key="1">
    <citation type="submission" date="2021-03" db="EMBL/GenBank/DDBJ databases">
        <title>Draft genome sequence of rust myrtle Austropuccinia psidii MF-1, a brazilian biotype.</title>
        <authorList>
            <person name="Quecine M.C."/>
            <person name="Pachon D.M.R."/>
            <person name="Bonatelli M.L."/>
            <person name="Correr F.H."/>
            <person name="Franceschini L.M."/>
            <person name="Leite T.F."/>
            <person name="Margarido G.R.A."/>
            <person name="Almeida C.A."/>
            <person name="Ferrarezi J.A."/>
            <person name="Labate C.A."/>
        </authorList>
    </citation>
    <scope>NUCLEOTIDE SEQUENCE</scope>
    <source>
        <strain evidence="2">MF-1</strain>
    </source>
</reference>
<evidence type="ECO:0000313" key="2">
    <source>
        <dbReference type="EMBL" id="MBW0510936.1"/>
    </source>
</evidence>
<dbReference type="Pfam" id="PF12697">
    <property type="entry name" value="Abhydrolase_6"/>
    <property type="match status" value="1"/>
</dbReference>
<feature type="domain" description="AB hydrolase-1" evidence="1">
    <location>
        <begin position="13"/>
        <end position="243"/>
    </location>
</feature>
<dbReference type="InterPro" id="IPR029058">
    <property type="entry name" value="AB_hydrolase_fold"/>
</dbReference>
<dbReference type="AlphaFoldDB" id="A0A9Q3E275"/>
<evidence type="ECO:0000313" key="3">
    <source>
        <dbReference type="Proteomes" id="UP000765509"/>
    </source>
</evidence>
<dbReference type="InterPro" id="IPR000073">
    <property type="entry name" value="AB_hydrolase_1"/>
</dbReference>
<organism evidence="2 3">
    <name type="scientific">Austropuccinia psidii MF-1</name>
    <dbReference type="NCBI Taxonomy" id="1389203"/>
    <lineage>
        <taxon>Eukaryota</taxon>
        <taxon>Fungi</taxon>
        <taxon>Dikarya</taxon>
        <taxon>Basidiomycota</taxon>
        <taxon>Pucciniomycotina</taxon>
        <taxon>Pucciniomycetes</taxon>
        <taxon>Pucciniales</taxon>
        <taxon>Sphaerophragmiaceae</taxon>
        <taxon>Austropuccinia</taxon>
    </lineage>
</organism>
<proteinExistence type="predicted"/>
<protein>
    <recommendedName>
        <fullName evidence="1">AB hydrolase-1 domain-containing protein</fullName>
    </recommendedName>
</protein>
<dbReference type="EMBL" id="AVOT02021855">
    <property type="protein sequence ID" value="MBW0510936.1"/>
    <property type="molecule type" value="Genomic_DNA"/>
</dbReference>